<dbReference type="Gene3D" id="3.40.50.1820">
    <property type="entry name" value="alpha/beta hydrolase"/>
    <property type="match status" value="1"/>
</dbReference>
<protein>
    <recommendedName>
        <fullName evidence="5">Fungal lipase-like domain-containing protein</fullName>
    </recommendedName>
</protein>
<keyword evidence="4" id="KW-1185">Reference proteome</keyword>
<evidence type="ECO:0008006" key="5">
    <source>
        <dbReference type="Google" id="ProtNLM"/>
    </source>
</evidence>
<accession>A0ABW1KVV1</accession>
<dbReference type="Proteomes" id="UP001596116">
    <property type="component" value="Unassembled WGS sequence"/>
</dbReference>
<proteinExistence type="predicted"/>
<evidence type="ECO:0000313" key="4">
    <source>
        <dbReference type="Proteomes" id="UP001596116"/>
    </source>
</evidence>
<dbReference type="EMBL" id="JBHPON010000001">
    <property type="protein sequence ID" value="MFC6035445.1"/>
    <property type="molecule type" value="Genomic_DNA"/>
</dbReference>
<evidence type="ECO:0000313" key="3">
    <source>
        <dbReference type="EMBL" id="MFC6035445.1"/>
    </source>
</evidence>
<feature type="chain" id="PRO_5045574858" description="Fungal lipase-like domain-containing protein" evidence="2">
    <location>
        <begin position="28"/>
        <end position="435"/>
    </location>
</feature>
<keyword evidence="2" id="KW-0732">Signal</keyword>
<sequence>MFCKNITVGALRTALLGVMGFLVPACASDQYYWALPIDAAGAQDWESVSCIDNDAVNAFRRSQAAVERSDDNALNENEQLFAEMTITALIGEIAYCDAVQGEEEKKIRTAMRDYRALSYNAAYIRPQLSPLTTFPSVYLLSKPQSHRIIVYFPGLDAAASPADLLQSLKAGAAEDQPFPGRLYIPRGHEGFREGVLNLADDGFFLQAKSFEELEQECGPAAEGSESSNRKIVSLASFICAYDVIDPSRSDPIELVVGGHSLGAGVAQSALGAFSGLTWRQENTGSWTVAPPERNWPFRVSAAYLYSPPLALYPRDESCRPIAREDVNPKNVYAANGLIDRTYSIIKDGDPIPDLWRPGGPSINCVEGEHIGKKVAIPRGEDPDVAAKQPVAFDWHNPFPHRLQSYRRALENAVRQTQQKRPKSTDETAPAQRAEY</sequence>
<dbReference type="RefSeq" id="WP_379879233.1">
    <property type="nucleotide sequence ID" value="NZ_JBHPON010000001.1"/>
</dbReference>
<name>A0ABW1KVV1_9PROT</name>
<dbReference type="InterPro" id="IPR029058">
    <property type="entry name" value="AB_hydrolase_fold"/>
</dbReference>
<organism evidence="3 4">
    <name type="scientific">Hyphococcus aureus</name>
    <dbReference type="NCBI Taxonomy" id="2666033"/>
    <lineage>
        <taxon>Bacteria</taxon>
        <taxon>Pseudomonadati</taxon>
        <taxon>Pseudomonadota</taxon>
        <taxon>Alphaproteobacteria</taxon>
        <taxon>Parvularculales</taxon>
        <taxon>Parvularculaceae</taxon>
        <taxon>Hyphococcus</taxon>
    </lineage>
</organism>
<dbReference type="SUPFAM" id="SSF53474">
    <property type="entry name" value="alpha/beta-Hydrolases"/>
    <property type="match status" value="1"/>
</dbReference>
<reference evidence="3 4" key="1">
    <citation type="submission" date="2024-09" db="EMBL/GenBank/DDBJ databases">
        <authorList>
            <person name="Zhang Z.-H."/>
        </authorList>
    </citation>
    <scope>NUCLEOTIDE SEQUENCE [LARGE SCALE GENOMIC DNA]</scope>
    <source>
        <strain evidence="3 4">HHTR114</strain>
    </source>
</reference>
<evidence type="ECO:0000256" key="1">
    <source>
        <dbReference type="SAM" id="MobiDB-lite"/>
    </source>
</evidence>
<evidence type="ECO:0000256" key="2">
    <source>
        <dbReference type="SAM" id="SignalP"/>
    </source>
</evidence>
<feature type="signal peptide" evidence="2">
    <location>
        <begin position="1"/>
        <end position="27"/>
    </location>
</feature>
<gene>
    <name evidence="3" type="ORF">ACFMB1_07815</name>
</gene>
<feature type="region of interest" description="Disordered" evidence="1">
    <location>
        <begin position="410"/>
        <end position="435"/>
    </location>
</feature>
<comment type="caution">
    <text evidence="3">The sequence shown here is derived from an EMBL/GenBank/DDBJ whole genome shotgun (WGS) entry which is preliminary data.</text>
</comment>